<dbReference type="AlphaFoldDB" id="A5DD48"/>
<reference evidence="1 2" key="1">
    <citation type="journal article" date="2009" name="Nature">
        <title>Evolution of pathogenicity and sexual reproduction in eight Candida genomes.</title>
        <authorList>
            <person name="Butler G."/>
            <person name="Rasmussen M.D."/>
            <person name="Lin M.F."/>
            <person name="Santos M.A."/>
            <person name="Sakthikumar S."/>
            <person name="Munro C.A."/>
            <person name="Rheinbay E."/>
            <person name="Grabherr M."/>
            <person name="Forche A."/>
            <person name="Reedy J.L."/>
            <person name="Agrafioti I."/>
            <person name="Arnaud M.B."/>
            <person name="Bates S."/>
            <person name="Brown A.J."/>
            <person name="Brunke S."/>
            <person name="Costanzo M.C."/>
            <person name="Fitzpatrick D.A."/>
            <person name="de Groot P.W."/>
            <person name="Harris D."/>
            <person name="Hoyer L.L."/>
            <person name="Hube B."/>
            <person name="Klis F.M."/>
            <person name="Kodira C."/>
            <person name="Lennard N."/>
            <person name="Logue M.E."/>
            <person name="Martin R."/>
            <person name="Neiman A.M."/>
            <person name="Nikolaou E."/>
            <person name="Quail M.A."/>
            <person name="Quinn J."/>
            <person name="Santos M.C."/>
            <person name="Schmitzberger F.F."/>
            <person name="Sherlock G."/>
            <person name="Shah P."/>
            <person name="Silverstein K.A."/>
            <person name="Skrzypek M.S."/>
            <person name="Soll D."/>
            <person name="Staggs R."/>
            <person name="Stansfield I."/>
            <person name="Stumpf M.P."/>
            <person name="Sudbery P.E."/>
            <person name="Srikantha T."/>
            <person name="Zeng Q."/>
            <person name="Berman J."/>
            <person name="Berriman M."/>
            <person name="Heitman J."/>
            <person name="Gow N.A."/>
            <person name="Lorenz M.C."/>
            <person name="Birren B.W."/>
            <person name="Kellis M."/>
            <person name="Cuomo C.A."/>
        </authorList>
    </citation>
    <scope>NUCLEOTIDE SEQUENCE [LARGE SCALE GENOMIC DNA]</scope>
    <source>
        <strain evidence="2">ATCC 6260 / CBS 566 / DSM 6381 / JCM 1539 / NBRC 10279 / NRRL Y-324</strain>
    </source>
</reference>
<dbReference type="Proteomes" id="UP000001997">
    <property type="component" value="Unassembled WGS sequence"/>
</dbReference>
<gene>
    <name evidence="1" type="ORF">PGUG_01203</name>
</gene>
<dbReference type="GeneID" id="5129521"/>
<proteinExistence type="predicted"/>
<dbReference type="VEuPathDB" id="FungiDB:PGUG_01203"/>
<dbReference type="HOGENOM" id="CLU_1611398_0_0_1"/>
<keyword evidence="2" id="KW-1185">Reference proteome</keyword>
<dbReference type="EMBL" id="CH408155">
    <property type="protein sequence ID" value="EDK37105.2"/>
    <property type="molecule type" value="Genomic_DNA"/>
</dbReference>
<organism evidence="1 2">
    <name type="scientific">Meyerozyma guilliermondii (strain ATCC 6260 / CBS 566 / DSM 6381 / JCM 1539 / NBRC 10279 / NRRL Y-324)</name>
    <name type="common">Yeast</name>
    <name type="synonym">Candida guilliermondii</name>
    <dbReference type="NCBI Taxonomy" id="294746"/>
    <lineage>
        <taxon>Eukaryota</taxon>
        <taxon>Fungi</taxon>
        <taxon>Dikarya</taxon>
        <taxon>Ascomycota</taxon>
        <taxon>Saccharomycotina</taxon>
        <taxon>Pichiomycetes</taxon>
        <taxon>Debaryomycetaceae</taxon>
        <taxon>Meyerozyma</taxon>
    </lineage>
</organism>
<accession>A5DD48</accession>
<dbReference type="InParanoid" id="A5DD48"/>
<name>A5DD48_PICGU</name>
<evidence type="ECO:0000313" key="2">
    <source>
        <dbReference type="Proteomes" id="UP000001997"/>
    </source>
</evidence>
<protein>
    <submittedName>
        <fullName evidence="1">Uncharacterized protein</fullName>
    </submittedName>
</protein>
<evidence type="ECO:0000313" key="1">
    <source>
        <dbReference type="EMBL" id="EDK37105.2"/>
    </source>
</evidence>
<dbReference type="KEGG" id="pgu:PGUG_01203"/>
<dbReference type="RefSeq" id="XP_001487826.2">
    <property type="nucleotide sequence ID" value="XM_001487776.1"/>
</dbReference>
<sequence length="165" mass="19027">MGSMALKCNISVTTMELSAACAAQKVKSSHARWLLRILAPTIITINHFAWNWGKYDQLSHEKVAFGQEYYFSRWFMLVNSMAKQPRQWAGFMPNTASCMKHSVPYSLPMQMSQRKKNVSENLCSREFVEPSEIHNKRRYFEHTSSIRNVAVIIDHNITHQGSEGE</sequence>